<proteinExistence type="predicted"/>
<dbReference type="InterPro" id="IPR012640">
    <property type="entry name" value="Membr_lipoprot_lipid_attach_CS"/>
</dbReference>
<organism evidence="3 4">
    <name type="scientific">Photobacterium galatheae</name>
    <dbReference type="NCBI Taxonomy" id="1654360"/>
    <lineage>
        <taxon>Bacteria</taxon>
        <taxon>Pseudomonadati</taxon>
        <taxon>Pseudomonadota</taxon>
        <taxon>Gammaproteobacteria</taxon>
        <taxon>Vibrionales</taxon>
        <taxon>Vibrionaceae</taxon>
        <taxon>Photobacterium</taxon>
    </lineage>
</organism>
<dbReference type="AlphaFoldDB" id="A0A066RTL0"/>
<keyword evidence="2" id="KW-0732">Signal</keyword>
<reference evidence="3 4" key="1">
    <citation type="submission" date="2014-04" db="EMBL/GenBank/DDBJ databases">
        <title>Draft genome sequence of Photobacterium halotolerans S2753: a solonamide, ngercheumicin and holomycin producer.</title>
        <authorList>
            <person name="Machado H.R."/>
            <person name="Gram L."/>
        </authorList>
    </citation>
    <scope>NUCLEOTIDE SEQUENCE [LARGE SCALE GENOMIC DNA]</scope>
    <source>
        <strain evidence="3 4">S2753</strain>
    </source>
</reference>
<evidence type="ECO:0000313" key="4">
    <source>
        <dbReference type="Proteomes" id="UP000027192"/>
    </source>
</evidence>
<evidence type="ECO:0000313" key="3">
    <source>
        <dbReference type="EMBL" id="KDM92466.1"/>
    </source>
</evidence>
<accession>A0A066RTL0</accession>
<sequence>MMKRYFVTALAALAVAGCNDSDSSHDVIDKKNSYASVMKQLESSGQMPALDETDSMLGIDDDADGVRDDIQRYISNLDQPQENKKALLKYAKAVQKTMSVDISDEQAVKNSVEKSLFQVSCVIYQFEDGQEAYAFVNQMVGFTRNTKQRYEQGQKLDDAYSGSVYRLPSEEDCQ</sequence>
<evidence type="ECO:0000256" key="2">
    <source>
        <dbReference type="ARBA" id="ARBA00022729"/>
    </source>
</evidence>
<dbReference type="EMBL" id="JMIB01000008">
    <property type="protein sequence ID" value="KDM92466.1"/>
    <property type="molecule type" value="Genomic_DNA"/>
</dbReference>
<dbReference type="Pfam" id="PF08139">
    <property type="entry name" value="LPAM_1"/>
    <property type="match status" value="1"/>
</dbReference>
<gene>
    <name evidence="3" type="ORF">EA58_05865</name>
</gene>
<dbReference type="STRING" id="1654360.EA58_05865"/>
<name>A0A066RTL0_9GAMM</name>
<keyword evidence="4" id="KW-1185">Reference proteome</keyword>
<dbReference type="PROSITE" id="PS51257">
    <property type="entry name" value="PROKAR_LIPOPROTEIN"/>
    <property type="match status" value="1"/>
</dbReference>
<dbReference type="OrthoDB" id="6370527at2"/>
<dbReference type="RefSeq" id="WP_036750068.1">
    <property type="nucleotide sequence ID" value="NZ_JAGSGC010000001.1"/>
</dbReference>
<dbReference type="Proteomes" id="UP000027192">
    <property type="component" value="Unassembled WGS sequence"/>
</dbReference>
<evidence type="ECO:0000256" key="1">
    <source>
        <dbReference type="ARBA" id="ARBA00017922"/>
    </source>
</evidence>
<comment type="caution">
    <text evidence="3">The sequence shown here is derived from an EMBL/GenBank/DDBJ whole genome shotgun (WGS) entry which is preliminary data.</text>
</comment>
<protein>
    <recommendedName>
        <fullName evidence="1">Type IV secretion system putative lipoprotein virB7</fullName>
    </recommendedName>
</protein>